<name>A0A2P1P9G5_9RICK</name>
<sequence length="187" mass="19447">MSSPENFRLNNLPQIAAENVLTNTAEVIAEGASAVIQNAVDTAAEAAGAVVQNAPEVVADVAGNVLEIVIADPTDAVEANTIINRIREFANFSPRELFDGLFGENGFISSQPTSVKIAAALAVLGACGAIGMVAKSLYTKSSDAVEEQNDEALALVSDSNDVASEFIQEDVKELGAFNVEAEPIPVQ</sequence>
<dbReference type="AlphaFoldDB" id="A0A2P1P9G5"/>
<accession>A0A2P1P9G5</accession>
<dbReference type="RefSeq" id="WP_106874749.1">
    <property type="nucleotide sequence ID" value="NZ_CP027845.1"/>
</dbReference>
<evidence type="ECO:0000313" key="1">
    <source>
        <dbReference type="EMBL" id="AVP87912.1"/>
    </source>
</evidence>
<proteinExistence type="predicted"/>
<dbReference type="KEGG" id="ptc:phytr_9840"/>
<evidence type="ECO:0000313" key="2">
    <source>
        <dbReference type="Proteomes" id="UP000241762"/>
    </source>
</evidence>
<reference evidence="1 2" key="1">
    <citation type="submission" date="2018-03" db="EMBL/GenBank/DDBJ databases">
        <title>A gene transfer event suggests a long-term partnership between eustigmatophyte algae and a novel lineage of endosymbiotic bacteria.</title>
        <authorList>
            <person name="Yurchenko T."/>
            <person name="Sevcikova T."/>
            <person name="Pribyl P."/>
            <person name="El Karkouri K."/>
            <person name="Klimes V."/>
            <person name="Amaral R."/>
            <person name="Zbrankova V."/>
            <person name="Kim E."/>
            <person name="Raoult D."/>
            <person name="Santos L.M.A."/>
            <person name="Elias M."/>
        </authorList>
    </citation>
    <scope>NUCLEOTIDE SEQUENCE [LARGE SCALE GENOMIC DNA]</scope>
    <source>
        <strain evidence="1">CCALA 838</strain>
    </source>
</reference>
<dbReference type="Proteomes" id="UP000241762">
    <property type="component" value="Chromosome"/>
</dbReference>
<organism evidence="1 2">
    <name type="scientific">Candidatus Phycorickettsia trachydisci</name>
    <dbReference type="NCBI Taxonomy" id="2115978"/>
    <lineage>
        <taxon>Bacteria</taxon>
        <taxon>Pseudomonadati</taxon>
        <taxon>Pseudomonadota</taxon>
        <taxon>Alphaproteobacteria</taxon>
        <taxon>Rickettsiales</taxon>
        <taxon>Rickettsiaceae</taxon>
        <taxon>Candidatus Phycorickettsia</taxon>
    </lineage>
</organism>
<protein>
    <submittedName>
        <fullName evidence="1">Uncharacterized protein</fullName>
    </submittedName>
</protein>
<keyword evidence="2" id="KW-1185">Reference proteome</keyword>
<gene>
    <name evidence="1" type="ORF">phytr_9840</name>
</gene>
<dbReference type="EMBL" id="CP027845">
    <property type="protein sequence ID" value="AVP87912.1"/>
    <property type="molecule type" value="Genomic_DNA"/>
</dbReference>